<dbReference type="FunFam" id="3.40.640.10:FF:000030">
    <property type="entry name" value="Low-specificity L-threonine aldolase"/>
    <property type="match status" value="1"/>
</dbReference>
<dbReference type="PANTHER" id="PTHR48097:SF9">
    <property type="entry name" value="L-THREONINE ALDOLASE"/>
    <property type="match status" value="1"/>
</dbReference>
<dbReference type="GO" id="GO:0006545">
    <property type="term" value="P:glycine biosynthetic process"/>
    <property type="evidence" value="ECO:0007669"/>
    <property type="project" value="TreeGrafter"/>
</dbReference>
<feature type="compositionally biased region" description="Low complexity" evidence="5">
    <location>
        <begin position="96"/>
        <end position="124"/>
    </location>
</feature>
<organism evidence="7 8">
    <name type="scientific">Ectocarpus siliculosus</name>
    <name type="common">Brown alga</name>
    <name type="synonym">Conferva siliculosa</name>
    <dbReference type="NCBI Taxonomy" id="2880"/>
    <lineage>
        <taxon>Eukaryota</taxon>
        <taxon>Sar</taxon>
        <taxon>Stramenopiles</taxon>
        <taxon>Ochrophyta</taxon>
        <taxon>PX clade</taxon>
        <taxon>Phaeophyceae</taxon>
        <taxon>Ectocarpales</taxon>
        <taxon>Ectocarpaceae</taxon>
        <taxon>Ectocarpus</taxon>
    </lineage>
</organism>
<evidence type="ECO:0000313" key="8">
    <source>
        <dbReference type="Proteomes" id="UP000002630"/>
    </source>
</evidence>
<dbReference type="SUPFAM" id="SSF53383">
    <property type="entry name" value="PLP-dependent transferases"/>
    <property type="match status" value="1"/>
</dbReference>
<name>D7FWM2_ECTSI</name>
<dbReference type="Pfam" id="PF01212">
    <property type="entry name" value="Beta_elim_lyase"/>
    <property type="match status" value="1"/>
</dbReference>
<keyword evidence="8" id="KW-1185">Reference proteome</keyword>
<keyword evidence="4" id="KW-0456">Lyase</keyword>
<dbReference type="Gene3D" id="3.90.1150.10">
    <property type="entry name" value="Aspartate Aminotransferase, domain 1"/>
    <property type="match status" value="1"/>
</dbReference>
<dbReference type="Gene3D" id="3.40.640.10">
    <property type="entry name" value="Type I PLP-dependent aspartate aminotransferase-like (Major domain)"/>
    <property type="match status" value="1"/>
</dbReference>
<feature type="region of interest" description="Disordered" evidence="5">
    <location>
        <begin position="96"/>
        <end position="129"/>
    </location>
</feature>
<dbReference type="InterPro" id="IPR015424">
    <property type="entry name" value="PyrdxlP-dep_Trfase"/>
</dbReference>
<dbReference type="Proteomes" id="UP000002630">
    <property type="component" value="Linkage Group LG23"/>
</dbReference>
<dbReference type="InParanoid" id="D7FWM2"/>
<dbReference type="PANTHER" id="PTHR48097">
    <property type="entry name" value="L-THREONINE ALDOLASE-RELATED"/>
    <property type="match status" value="1"/>
</dbReference>
<dbReference type="eggNOG" id="KOG1368">
    <property type="taxonomic scope" value="Eukaryota"/>
</dbReference>
<sequence length="471" mass="48820">MRGQAMHMLASSPVVARGIPNGAAPHASRRRFASLLLGTEGRHPSHGSSGSNSSNRTDNSNAESGYVAGASPAGIPAPLWHQKGQLQQLTTVTVTNHEAPAKSSSSSSSSDSTAGASRAAPTAAVDLRSDTMTKPCKRLRAAMAGAEVGDDVFGEDPTVVRLEDCVAYLLGKEKGLLVPSGTMGNLIAVGAHCRRGDELILGDKSHIFQYEGAGASALMGVSYHTVRNAEDGGLEVADIQTAVRGDDPHYPRSSLLCLENTQNLCGARAIAASRMAEMCAAGRHAGLKVHVDGARLWNAAVSLEVRPSELVSDADSVSVCLSKGLGAPVGSVLVGSEQFIYEARRLRKSLGGGMRQSGVIAAAGLEAVVNNYVRLSEDHDNAAALASGLGALRGISAERSPGDTNAVYFQVTGMDAQAFVDALERDHGVLMGSGYFGGSTIRAMTHLDVNREGVERAIEASRAVLAEAPAS</sequence>
<evidence type="ECO:0000256" key="4">
    <source>
        <dbReference type="ARBA" id="ARBA00023239"/>
    </source>
</evidence>
<comment type="cofactor">
    <cofactor evidence="1">
        <name>pyridoxal 5'-phosphate</name>
        <dbReference type="ChEBI" id="CHEBI:597326"/>
    </cofactor>
</comment>
<dbReference type="GO" id="GO:0005829">
    <property type="term" value="C:cytosol"/>
    <property type="evidence" value="ECO:0007669"/>
    <property type="project" value="TreeGrafter"/>
</dbReference>
<dbReference type="EMBL" id="FN648496">
    <property type="protein sequence ID" value="CBJ32110.1"/>
    <property type="molecule type" value="Genomic_DNA"/>
</dbReference>
<evidence type="ECO:0000256" key="2">
    <source>
        <dbReference type="ARBA" id="ARBA00006966"/>
    </source>
</evidence>
<reference evidence="7 8" key="1">
    <citation type="journal article" date="2010" name="Nature">
        <title>The Ectocarpus genome and the independent evolution of multicellularity in brown algae.</title>
        <authorList>
            <person name="Cock J.M."/>
            <person name="Sterck L."/>
            <person name="Rouze P."/>
            <person name="Scornet D."/>
            <person name="Allen A.E."/>
            <person name="Amoutzias G."/>
            <person name="Anthouard V."/>
            <person name="Artiguenave F."/>
            <person name="Aury J.M."/>
            <person name="Badger J.H."/>
            <person name="Beszteri B."/>
            <person name="Billiau K."/>
            <person name="Bonnet E."/>
            <person name="Bothwell J.H."/>
            <person name="Bowler C."/>
            <person name="Boyen C."/>
            <person name="Brownlee C."/>
            <person name="Carrano C.J."/>
            <person name="Charrier B."/>
            <person name="Cho G.Y."/>
            <person name="Coelho S.M."/>
            <person name="Collen J."/>
            <person name="Corre E."/>
            <person name="Da Silva C."/>
            <person name="Delage L."/>
            <person name="Delaroque N."/>
            <person name="Dittami S.M."/>
            <person name="Doulbeau S."/>
            <person name="Elias M."/>
            <person name="Farnham G."/>
            <person name="Gachon C.M."/>
            <person name="Gschloessl B."/>
            <person name="Heesch S."/>
            <person name="Jabbari K."/>
            <person name="Jubin C."/>
            <person name="Kawai H."/>
            <person name="Kimura K."/>
            <person name="Kloareg B."/>
            <person name="Kupper F.C."/>
            <person name="Lang D."/>
            <person name="Le Bail A."/>
            <person name="Leblanc C."/>
            <person name="Lerouge P."/>
            <person name="Lohr M."/>
            <person name="Lopez P.J."/>
            <person name="Martens C."/>
            <person name="Maumus F."/>
            <person name="Michel G."/>
            <person name="Miranda-Saavedra D."/>
            <person name="Morales J."/>
            <person name="Moreau H."/>
            <person name="Motomura T."/>
            <person name="Nagasato C."/>
            <person name="Napoli C.A."/>
            <person name="Nelson D.R."/>
            <person name="Nyvall-Collen P."/>
            <person name="Peters A.F."/>
            <person name="Pommier C."/>
            <person name="Potin P."/>
            <person name="Poulain J."/>
            <person name="Quesneville H."/>
            <person name="Read B."/>
            <person name="Rensing S.A."/>
            <person name="Ritter A."/>
            <person name="Rousvoal S."/>
            <person name="Samanta M."/>
            <person name="Samson G."/>
            <person name="Schroeder D.C."/>
            <person name="Segurens B."/>
            <person name="Strittmatter M."/>
            <person name="Tonon T."/>
            <person name="Tregear J.W."/>
            <person name="Valentin K."/>
            <person name="von Dassow P."/>
            <person name="Yamagishi T."/>
            <person name="Van de Peer Y."/>
            <person name="Wincker P."/>
        </authorList>
    </citation>
    <scope>NUCLEOTIDE SEQUENCE [LARGE SCALE GENOMIC DNA]</scope>
    <source>
        <strain evidence="8">Ec32 / CCAP1310/4</strain>
    </source>
</reference>
<dbReference type="InterPro" id="IPR023603">
    <property type="entry name" value="Low_specificity_L-TA-like"/>
</dbReference>
<dbReference type="InterPro" id="IPR015422">
    <property type="entry name" value="PyrdxlP-dep_Trfase_small"/>
</dbReference>
<feature type="domain" description="Aromatic amino acid beta-eliminating lyase/threonine aldolase" evidence="6">
    <location>
        <begin position="126"/>
        <end position="410"/>
    </location>
</feature>
<dbReference type="GO" id="GO:0008732">
    <property type="term" value="F:L-allo-threonine aldolase activity"/>
    <property type="evidence" value="ECO:0007669"/>
    <property type="project" value="TreeGrafter"/>
</dbReference>
<gene>
    <name evidence="7" type="primary">THA2</name>
    <name evidence="7" type="ORF">Esi_0308_0036</name>
</gene>
<dbReference type="NCBIfam" id="NF041359">
    <property type="entry name" value="GntG_guanitoxin"/>
    <property type="match status" value="1"/>
</dbReference>
<feature type="region of interest" description="Disordered" evidence="5">
    <location>
        <begin position="39"/>
        <end position="70"/>
    </location>
</feature>
<keyword evidence="3" id="KW-0663">Pyridoxal phosphate</keyword>
<feature type="compositionally biased region" description="Low complexity" evidence="5">
    <location>
        <begin position="46"/>
        <end position="61"/>
    </location>
</feature>
<dbReference type="EMBL" id="FN649748">
    <property type="protein sequence ID" value="CBJ32110.1"/>
    <property type="molecule type" value="Genomic_DNA"/>
</dbReference>
<evidence type="ECO:0000256" key="1">
    <source>
        <dbReference type="ARBA" id="ARBA00001933"/>
    </source>
</evidence>
<dbReference type="GO" id="GO:0006567">
    <property type="term" value="P:L-threonine catabolic process"/>
    <property type="evidence" value="ECO:0007669"/>
    <property type="project" value="TreeGrafter"/>
</dbReference>
<dbReference type="InterPro" id="IPR001597">
    <property type="entry name" value="ArAA_b-elim_lyase/Thr_aldolase"/>
</dbReference>
<dbReference type="OrthoDB" id="10261951at2759"/>
<dbReference type="STRING" id="2880.D7FWM2"/>
<dbReference type="AlphaFoldDB" id="D7FWM2"/>
<evidence type="ECO:0000256" key="3">
    <source>
        <dbReference type="ARBA" id="ARBA00022898"/>
    </source>
</evidence>
<evidence type="ECO:0000256" key="5">
    <source>
        <dbReference type="SAM" id="MobiDB-lite"/>
    </source>
</evidence>
<evidence type="ECO:0000259" key="6">
    <source>
        <dbReference type="Pfam" id="PF01212"/>
    </source>
</evidence>
<protein>
    <submittedName>
        <fullName evidence="7">Threonine aldolase</fullName>
    </submittedName>
</protein>
<evidence type="ECO:0000313" key="7">
    <source>
        <dbReference type="EMBL" id="CBJ32110.1"/>
    </source>
</evidence>
<dbReference type="InterPro" id="IPR015421">
    <property type="entry name" value="PyrdxlP-dep_Trfase_major"/>
</dbReference>
<accession>D7FWM2</accession>
<proteinExistence type="inferred from homology"/>
<dbReference type="OMA" id="MRQTGFM"/>
<comment type="similarity">
    <text evidence="2">Belongs to the threonine aldolase family.</text>
</comment>